<protein>
    <recommendedName>
        <fullName evidence="1">Endonuclease/exonuclease/phosphatase domain-containing protein</fullName>
    </recommendedName>
</protein>
<dbReference type="InterPro" id="IPR036691">
    <property type="entry name" value="Endo/exonu/phosph_ase_sf"/>
</dbReference>
<sequence length="485" mass="55168">MMTICTFNARTLASEASVEDLMVQARKIRYDVIGLTETRRHRPLNATFDTGEELFLGTCDSRGVGGVGVLVNTNLAMNIDSFEQLTTRIGRLRLRRCGSTPALTVFVTPTSSYNEDEIEAIYMDKEKFYREDHTFYKVIVGDFNAKIGPRRAPEELHIGTHGLQCNEQGERLSEFIMTTKTIHGNSKFQKPTSLRWTRESPGGEYHNEIDHIIVNRRYCLTDVGVVPNFYTGSDHRRLRARFFFSRRGEKAAKYEKRSPKPTINSDLFTTLAGFWEDTIVDNIDEEYERLTQHLCDSAKKADGSRTTKIRLSHETLELIRQRGAARAAGNYQLTSELAKRCRGAIREDLKERRAAVLAEAAEAGRSIRNTRRDFANRRTKMTALQRPDGTITSSGRVMEKVIYDFYSDLFDSHVHLLPCHLRGDGYVIPSVLPSEVRHAITSVKNRTAPGPDRIRPEHLKNLPTSLVNTLARLFTRYLSDCKVPS</sequence>
<evidence type="ECO:0000313" key="3">
    <source>
        <dbReference type="Proteomes" id="UP000024635"/>
    </source>
</evidence>
<accession>A0A016WBH9</accession>
<dbReference type="InterPro" id="IPR005135">
    <property type="entry name" value="Endo/exonuclease/phosphatase"/>
</dbReference>
<dbReference type="AlphaFoldDB" id="A0A016WBH9"/>
<keyword evidence="3" id="KW-1185">Reference proteome</keyword>
<organism evidence="2 3">
    <name type="scientific">Ancylostoma ceylanicum</name>
    <dbReference type="NCBI Taxonomy" id="53326"/>
    <lineage>
        <taxon>Eukaryota</taxon>
        <taxon>Metazoa</taxon>
        <taxon>Ecdysozoa</taxon>
        <taxon>Nematoda</taxon>
        <taxon>Chromadorea</taxon>
        <taxon>Rhabditida</taxon>
        <taxon>Rhabditina</taxon>
        <taxon>Rhabditomorpha</taxon>
        <taxon>Strongyloidea</taxon>
        <taxon>Ancylostomatidae</taxon>
        <taxon>Ancylostomatinae</taxon>
        <taxon>Ancylostoma</taxon>
    </lineage>
</organism>
<evidence type="ECO:0000259" key="1">
    <source>
        <dbReference type="Pfam" id="PF03372"/>
    </source>
</evidence>
<feature type="domain" description="Endonuclease/exonuclease/phosphatase" evidence="1">
    <location>
        <begin position="5"/>
        <end position="235"/>
    </location>
</feature>
<comment type="caution">
    <text evidence="2">The sequence shown here is derived from an EMBL/GenBank/DDBJ whole genome shotgun (WGS) entry which is preliminary data.</text>
</comment>
<dbReference type="Gene3D" id="3.60.10.10">
    <property type="entry name" value="Endonuclease/exonuclease/phosphatase"/>
    <property type="match status" value="1"/>
</dbReference>
<dbReference type="SUPFAM" id="SSF56219">
    <property type="entry name" value="DNase I-like"/>
    <property type="match status" value="1"/>
</dbReference>
<gene>
    <name evidence="2" type="primary">Acey_s0872.g2800</name>
    <name evidence="2" type="ORF">Y032_0872g2800</name>
</gene>
<dbReference type="Proteomes" id="UP000024635">
    <property type="component" value="Unassembled WGS sequence"/>
</dbReference>
<dbReference type="STRING" id="53326.A0A016WBH9"/>
<dbReference type="EMBL" id="JARK01000472">
    <property type="protein sequence ID" value="EYC36632.1"/>
    <property type="molecule type" value="Genomic_DNA"/>
</dbReference>
<name>A0A016WBH9_9BILA</name>
<proteinExistence type="predicted"/>
<evidence type="ECO:0000313" key="2">
    <source>
        <dbReference type="EMBL" id="EYC36632.1"/>
    </source>
</evidence>
<reference evidence="3" key="1">
    <citation type="journal article" date="2015" name="Nat. Genet.">
        <title>The genome and transcriptome of the zoonotic hookworm Ancylostoma ceylanicum identify infection-specific gene families.</title>
        <authorList>
            <person name="Schwarz E.M."/>
            <person name="Hu Y."/>
            <person name="Antoshechkin I."/>
            <person name="Miller M.M."/>
            <person name="Sternberg P.W."/>
            <person name="Aroian R.V."/>
        </authorList>
    </citation>
    <scope>NUCLEOTIDE SEQUENCE</scope>
    <source>
        <strain evidence="3">HY135</strain>
    </source>
</reference>
<dbReference type="OrthoDB" id="410104at2759"/>
<dbReference type="Pfam" id="PF03372">
    <property type="entry name" value="Exo_endo_phos"/>
    <property type="match status" value="1"/>
</dbReference>
<dbReference type="GO" id="GO:0003824">
    <property type="term" value="F:catalytic activity"/>
    <property type="evidence" value="ECO:0007669"/>
    <property type="project" value="InterPro"/>
</dbReference>